<comment type="caution">
    <text evidence="1">The sequence shown here is derived from an EMBL/GenBank/DDBJ whole genome shotgun (WGS) entry which is preliminary data.</text>
</comment>
<reference evidence="1 2" key="1">
    <citation type="journal article" date="2019" name="Commun. Biol.">
        <title>The bagworm genome reveals a unique fibroin gene that provides high tensile strength.</title>
        <authorList>
            <person name="Kono N."/>
            <person name="Nakamura H."/>
            <person name="Ohtoshi R."/>
            <person name="Tomita M."/>
            <person name="Numata K."/>
            <person name="Arakawa K."/>
        </authorList>
    </citation>
    <scope>NUCLEOTIDE SEQUENCE [LARGE SCALE GENOMIC DNA]</scope>
</reference>
<gene>
    <name evidence="1" type="ORF">EVAR_50249_1</name>
</gene>
<name>A0A4C1YKP6_EUMVA</name>
<dbReference type="AlphaFoldDB" id="A0A4C1YKP6"/>
<proteinExistence type="predicted"/>
<organism evidence="1 2">
    <name type="scientific">Eumeta variegata</name>
    <name type="common">Bagworm moth</name>
    <name type="synonym">Eumeta japonica</name>
    <dbReference type="NCBI Taxonomy" id="151549"/>
    <lineage>
        <taxon>Eukaryota</taxon>
        <taxon>Metazoa</taxon>
        <taxon>Ecdysozoa</taxon>
        <taxon>Arthropoda</taxon>
        <taxon>Hexapoda</taxon>
        <taxon>Insecta</taxon>
        <taxon>Pterygota</taxon>
        <taxon>Neoptera</taxon>
        <taxon>Endopterygota</taxon>
        <taxon>Lepidoptera</taxon>
        <taxon>Glossata</taxon>
        <taxon>Ditrysia</taxon>
        <taxon>Tineoidea</taxon>
        <taxon>Psychidae</taxon>
        <taxon>Oiketicinae</taxon>
        <taxon>Eumeta</taxon>
    </lineage>
</organism>
<dbReference type="Proteomes" id="UP000299102">
    <property type="component" value="Unassembled WGS sequence"/>
</dbReference>
<dbReference type="EMBL" id="BGZK01001253">
    <property type="protein sequence ID" value="GBP75564.1"/>
    <property type="molecule type" value="Genomic_DNA"/>
</dbReference>
<protein>
    <submittedName>
        <fullName evidence="1">Uncharacterized protein</fullName>
    </submittedName>
</protein>
<evidence type="ECO:0000313" key="2">
    <source>
        <dbReference type="Proteomes" id="UP000299102"/>
    </source>
</evidence>
<accession>A0A4C1YKP6</accession>
<sequence>MSSRSVYYLTSIATISSRADGTAPAAARGEFCKAPNVTPSRTVLVDIMYTRRPITKGRLKGAAPMSKILDLDINCIAVT</sequence>
<keyword evidence="2" id="KW-1185">Reference proteome</keyword>
<evidence type="ECO:0000313" key="1">
    <source>
        <dbReference type="EMBL" id="GBP75564.1"/>
    </source>
</evidence>